<accession>A0A1W1ZWD5</accession>
<sequence>MDHAKAIDTIVDAINDAPGIRALFLSGSYATGMADAYSDLDFVLVADEGATDAVASVWRNAIEKTGNIVLWWDRMTVPVLINAITEDWTRTNVIILKPDQMRAHTQSSLKPLFDHAQIYDGLPETVADTGPNLRKVKYQIEEFIRILGLLHLADGRREYINGVLGIFHLRNLLVDLLIEETNAPHRGGVLHLNRLITDEQKAILTSLPPPVPNRKAMIEGHLAYAKAYLPRARKWARHLGVEWPERFEAATWAKLNKTLSIKRPYDPE</sequence>
<evidence type="ECO:0000313" key="2">
    <source>
        <dbReference type="EMBL" id="SMC52730.1"/>
    </source>
</evidence>
<dbReference type="InterPro" id="IPR043519">
    <property type="entry name" value="NT_sf"/>
</dbReference>
<dbReference type="Gene3D" id="3.30.460.10">
    <property type="entry name" value="Beta Polymerase, domain 2"/>
    <property type="match status" value="1"/>
</dbReference>
<evidence type="ECO:0000259" key="1">
    <source>
        <dbReference type="Pfam" id="PF01909"/>
    </source>
</evidence>
<name>A0A1W1ZWD5_9RHOB</name>
<proteinExistence type="predicted"/>
<evidence type="ECO:0000313" key="3">
    <source>
        <dbReference type="Proteomes" id="UP000192330"/>
    </source>
</evidence>
<dbReference type="RefSeq" id="WP_084350504.1">
    <property type="nucleotide sequence ID" value="NZ_FWYD01000002.1"/>
</dbReference>
<reference evidence="2 3" key="1">
    <citation type="submission" date="2017-04" db="EMBL/GenBank/DDBJ databases">
        <authorList>
            <person name="Afonso C.L."/>
            <person name="Miller P.J."/>
            <person name="Scott M.A."/>
            <person name="Spackman E."/>
            <person name="Goraichik I."/>
            <person name="Dimitrov K.M."/>
            <person name="Suarez D.L."/>
            <person name="Swayne D.E."/>
        </authorList>
    </citation>
    <scope>NUCLEOTIDE SEQUENCE [LARGE SCALE GENOMIC DNA]</scope>
    <source>
        <strain evidence="2 3">CGMCC 1.12644</strain>
    </source>
</reference>
<protein>
    <submittedName>
        <fullName evidence="2">Nucleotidyltransferase domain-containing protein</fullName>
    </submittedName>
</protein>
<dbReference type="STRING" id="1387277.SAMN06295998_102207"/>
<dbReference type="OrthoDB" id="7375008at2"/>
<keyword evidence="2" id="KW-0808">Transferase</keyword>
<gene>
    <name evidence="2" type="ORF">SAMN06295998_102207</name>
</gene>
<dbReference type="Proteomes" id="UP000192330">
    <property type="component" value="Unassembled WGS sequence"/>
</dbReference>
<keyword evidence="3" id="KW-1185">Reference proteome</keyword>
<dbReference type="AlphaFoldDB" id="A0A1W1ZWD5"/>
<dbReference type="CDD" id="cd05403">
    <property type="entry name" value="NT_KNTase_like"/>
    <property type="match status" value="1"/>
</dbReference>
<dbReference type="EMBL" id="FWYD01000002">
    <property type="protein sequence ID" value="SMC52730.1"/>
    <property type="molecule type" value="Genomic_DNA"/>
</dbReference>
<dbReference type="SUPFAM" id="SSF81301">
    <property type="entry name" value="Nucleotidyltransferase"/>
    <property type="match status" value="1"/>
</dbReference>
<dbReference type="InterPro" id="IPR002934">
    <property type="entry name" value="Polymerase_NTP_transf_dom"/>
</dbReference>
<dbReference type="Pfam" id="PF01909">
    <property type="entry name" value="NTP_transf_2"/>
    <property type="match status" value="1"/>
</dbReference>
<feature type="domain" description="Polymerase nucleotidyl transferase" evidence="1">
    <location>
        <begin position="9"/>
        <end position="51"/>
    </location>
</feature>
<organism evidence="2 3">
    <name type="scientific">Primorskyibacter flagellatus</name>
    <dbReference type="NCBI Taxonomy" id="1387277"/>
    <lineage>
        <taxon>Bacteria</taxon>
        <taxon>Pseudomonadati</taxon>
        <taxon>Pseudomonadota</taxon>
        <taxon>Alphaproteobacteria</taxon>
        <taxon>Rhodobacterales</taxon>
        <taxon>Roseobacteraceae</taxon>
        <taxon>Primorskyibacter</taxon>
    </lineage>
</organism>
<dbReference type="GO" id="GO:0016779">
    <property type="term" value="F:nucleotidyltransferase activity"/>
    <property type="evidence" value="ECO:0007669"/>
    <property type="project" value="InterPro"/>
</dbReference>